<name>A0A9W4XR85_9PLEO</name>
<feature type="transmembrane region" description="Helical" evidence="6">
    <location>
        <begin position="47"/>
        <end position="67"/>
    </location>
</feature>
<keyword evidence="3 6" id="KW-1133">Transmembrane helix</keyword>
<dbReference type="AlphaFoldDB" id="A0A9W4XR85"/>
<dbReference type="PANTHER" id="PTHR33048:SF47">
    <property type="entry name" value="INTEGRAL MEMBRANE PROTEIN-RELATED"/>
    <property type="match status" value="1"/>
</dbReference>
<evidence type="ECO:0000256" key="6">
    <source>
        <dbReference type="SAM" id="Phobius"/>
    </source>
</evidence>
<sequence>MVELSKSPEWIGWQLIAWAAIFTPLQIAAVALRFYARWLVVGKKYSLDDYLIIASLVFQLAACGIAVSSVKYGGVGHHILYIYLTDQPKLVVYNRYIISLAFLCGATVNIPKLAVLLLYKRLFGSVRTYRIIIWTFIGILLCMTLGNIISASVSCIPFEANWKYIRGAKCLEQQKWFSYIVIPNIITDVFLLILPLPIVWTLHTSRHVKAGLTVTFLIGSAGLGASILRLVAFVSAGSFIDGTWVSVKLMILAITETGTYLICACLLTYRPILERITKGRKTTTTEGSRYYFSRSHLKQTADSVASPEQSYRSIPLRGFNGGRSGFSELHGEENDMGFGDVESHPGKMGRRRDGEIMVTTEIQNRWSR</sequence>
<feature type="transmembrane region" description="Helical" evidence="6">
    <location>
        <begin position="15"/>
        <end position="35"/>
    </location>
</feature>
<reference evidence="8" key="1">
    <citation type="submission" date="2023-01" db="EMBL/GenBank/DDBJ databases">
        <authorList>
            <person name="Van Ghelder C."/>
            <person name="Rancurel C."/>
        </authorList>
    </citation>
    <scope>NUCLEOTIDE SEQUENCE</scope>
    <source>
        <strain evidence="8">CNCM I-4278</strain>
    </source>
</reference>
<evidence type="ECO:0000256" key="4">
    <source>
        <dbReference type="ARBA" id="ARBA00023136"/>
    </source>
</evidence>
<feature type="transmembrane region" description="Helical" evidence="6">
    <location>
        <begin position="131"/>
        <end position="156"/>
    </location>
</feature>
<evidence type="ECO:0000259" key="7">
    <source>
        <dbReference type="Pfam" id="PF20684"/>
    </source>
</evidence>
<feature type="transmembrane region" description="Helical" evidence="6">
    <location>
        <begin position="214"/>
        <end position="237"/>
    </location>
</feature>
<evidence type="ECO:0000256" key="1">
    <source>
        <dbReference type="ARBA" id="ARBA00004141"/>
    </source>
</evidence>
<evidence type="ECO:0000313" key="8">
    <source>
        <dbReference type="EMBL" id="CAI6341314.1"/>
    </source>
</evidence>
<feature type="domain" description="Rhodopsin" evidence="7">
    <location>
        <begin position="32"/>
        <end position="275"/>
    </location>
</feature>
<dbReference type="PANTHER" id="PTHR33048">
    <property type="entry name" value="PTH11-LIKE INTEGRAL MEMBRANE PROTEIN (AFU_ORTHOLOGUE AFUA_5G11245)"/>
    <property type="match status" value="1"/>
</dbReference>
<dbReference type="InterPro" id="IPR052337">
    <property type="entry name" value="SAT4-like"/>
</dbReference>
<keyword evidence="4 6" id="KW-0472">Membrane</keyword>
<accession>A0A9W4XR85</accession>
<evidence type="ECO:0000256" key="2">
    <source>
        <dbReference type="ARBA" id="ARBA00022692"/>
    </source>
</evidence>
<feature type="transmembrane region" description="Helical" evidence="6">
    <location>
        <begin position="176"/>
        <end position="202"/>
    </location>
</feature>
<feature type="transmembrane region" description="Helical" evidence="6">
    <location>
        <begin position="249"/>
        <end position="269"/>
    </location>
</feature>
<comment type="similarity">
    <text evidence="5">Belongs to the SAT4 family.</text>
</comment>
<evidence type="ECO:0000256" key="5">
    <source>
        <dbReference type="ARBA" id="ARBA00038359"/>
    </source>
</evidence>
<evidence type="ECO:0000256" key="3">
    <source>
        <dbReference type="ARBA" id="ARBA00022989"/>
    </source>
</evidence>
<comment type="caution">
    <text evidence="8">The sequence shown here is derived from an EMBL/GenBank/DDBJ whole genome shotgun (WGS) entry which is preliminary data.</text>
</comment>
<comment type="subcellular location">
    <subcellularLocation>
        <location evidence="1">Membrane</location>
        <topology evidence="1">Multi-pass membrane protein</topology>
    </subcellularLocation>
</comment>
<dbReference type="Proteomes" id="UP001152607">
    <property type="component" value="Unassembled WGS sequence"/>
</dbReference>
<proteinExistence type="inferred from homology"/>
<gene>
    <name evidence="8" type="ORF">PDIGIT_LOCUS14510</name>
</gene>
<organism evidence="8 9">
    <name type="scientific">Periconia digitata</name>
    <dbReference type="NCBI Taxonomy" id="1303443"/>
    <lineage>
        <taxon>Eukaryota</taxon>
        <taxon>Fungi</taxon>
        <taxon>Dikarya</taxon>
        <taxon>Ascomycota</taxon>
        <taxon>Pezizomycotina</taxon>
        <taxon>Dothideomycetes</taxon>
        <taxon>Pleosporomycetidae</taxon>
        <taxon>Pleosporales</taxon>
        <taxon>Massarineae</taxon>
        <taxon>Periconiaceae</taxon>
        <taxon>Periconia</taxon>
    </lineage>
</organism>
<dbReference type="EMBL" id="CAOQHR010000011">
    <property type="protein sequence ID" value="CAI6341314.1"/>
    <property type="molecule type" value="Genomic_DNA"/>
</dbReference>
<dbReference type="InterPro" id="IPR049326">
    <property type="entry name" value="Rhodopsin_dom_fungi"/>
</dbReference>
<evidence type="ECO:0000313" key="9">
    <source>
        <dbReference type="Proteomes" id="UP001152607"/>
    </source>
</evidence>
<protein>
    <recommendedName>
        <fullName evidence="7">Rhodopsin domain-containing protein</fullName>
    </recommendedName>
</protein>
<feature type="transmembrane region" description="Helical" evidence="6">
    <location>
        <begin position="96"/>
        <end position="119"/>
    </location>
</feature>
<dbReference type="Pfam" id="PF20684">
    <property type="entry name" value="Fung_rhodopsin"/>
    <property type="match status" value="1"/>
</dbReference>
<keyword evidence="2 6" id="KW-0812">Transmembrane</keyword>
<dbReference type="OrthoDB" id="3529975at2759"/>
<keyword evidence="9" id="KW-1185">Reference proteome</keyword>
<dbReference type="GO" id="GO:0016020">
    <property type="term" value="C:membrane"/>
    <property type="evidence" value="ECO:0007669"/>
    <property type="project" value="UniProtKB-SubCell"/>
</dbReference>